<keyword evidence="2 4" id="KW-0442">Lipid degradation</keyword>
<feature type="active site" description="Nucleophile" evidence="4">
    <location>
        <position position="66"/>
    </location>
</feature>
<dbReference type="STRING" id="1548547.BA177_04370"/>
<dbReference type="Gene3D" id="2.40.160.50">
    <property type="entry name" value="membrane protein fhac: a member of the omp85/tpsb transporter family"/>
    <property type="match status" value="1"/>
</dbReference>
<dbReference type="EMBL" id="CP016268">
    <property type="protein sequence ID" value="ANO50552.1"/>
    <property type="molecule type" value="Genomic_DNA"/>
</dbReference>
<name>A0A193LDG5_9GAMM</name>
<dbReference type="Proteomes" id="UP000092695">
    <property type="component" value="Chromosome"/>
</dbReference>
<protein>
    <recommendedName>
        <fullName evidence="6">PNPLA domain-containing protein</fullName>
    </recommendedName>
</protein>
<reference evidence="7 8" key="1">
    <citation type="submission" date="2016-06" db="EMBL/GenBank/DDBJ databases">
        <title>Complete genome sequence of a deep-branching marine Gamma Proteobacterium Woeseia oceani type strain XK5.</title>
        <authorList>
            <person name="Mu D."/>
            <person name="Du Z."/>
        </authorList>
    </citation>
    <scope>NUCLEOTIDE SEQUENCE [LARGE SCALE GENOMIC DNA]</scope>
    <source>
        <strain evidence="7 8">XK5</strain>
    </source>
</reference>
<feature type="short sequence motif" description="GXSXG" evidence="4">
    <location>
        <begin position="64"/>
        <end position="68"/>
    </location>
</feature>
<dbReference type="AlphaFoldDB" id="A0A193LDG5"/>
<dbReference type="CDD" id="cd07205">
    <property type="entry name" value="Pat_PNPLA6_PNPLA7_NTE1_like"/>
    <property type="match status" value="1"/>
</dbReference>
<dbReference type="Pfam" id="PF01734">
    <property type="entry name" value="Patatin"/>
    <property type="match status" value="1"/>
</dbReference>
<evidence type="ECO:0000256" key="5">
    <source>
        <dbReference type="SAM" id="SignalP"/>
    </source>
</evidence>
<evidence type="ECO:0000313" key="7">
    <source>
        <dbReference type="EMBL" id="ANO50552.1"/>
    </source>
</evidence>
<sequence length="731" mass="78975">MWAVILGFIALGGGNPASAANGKHLGERPKIGLALSGGGARGAAHIGVIRFLEEQQVPIDFIAGTSVGAVVGGFYAAGMTPSEIEEELDDIDWTDVFIDQSSRTHRTFRRKRDDDLYLIKHKPGFNDGKLTFAMGLVQGQKIARTLSRALIDVASITKFDDLTIPFRAVASDIVTGNAVVLDSGNLAEAIRASMSIPTVITPVEINGQLLVDGGVANNLPVDVVRAMGADIVIAVDISTPLAERSAIDSVLAVTKQLTGLLTRRNVEEQIESLDSSDILIVPSLTDIATADFADYALAIPSGWQAADEQRDRIRPLSLSDDDYRDYRAGRHSPDDKMPVINRVELVNRSAVSDDYIRARLGTLESGQPLDIGELESRISDVYGTDLFQTVQYSVDKNGTDTSLEITVDDRSWGPAYLQLGAEYDSNTNGENLFNLAGSYISTAINPSGGEWRTGLQIGSEPAIFTEFHQPLGDSLMYFVNPSIGYRERIFSVVRDEDVIASLDVKETIAELAAGRELGTWGEVRAGVRYGSGESSVRIGDPGLIDYSFKRAETYLRFSLDELDSLNFPRTGTSATVEWLGSHKGLGADTSFDQLRVSAGAAITRGANTLLAVARYKTTMSGNAPLQNVYALGGFGQLSGLSADERRGQHSTLGVLAAYRHLNRDATLPIYAGVTLEHGNVWASRRDISFKDSLFAGSVWLGADTFFGPAYLAYGQAEGGRRGWYFFLGQPF</sequence>
<dbReference type="GO" id="GO:0016787">
    <property type="term" value="F:hydrolase activity"/>
    <property type="evidence" value="ECO:0007669"/>
    <property type="project" value="UniProtKB-UniRule"/>
</dbReference>
<dbReference type="PANTHER" id="PTHR14226">
    <property type="entry name" value="NEUROPATHY TARGET ESTERASE/SWISS CHEESE D.MELANOGASTER"/>
    <property type="match status" value="1"/>
</dbReference>
<dbReference type="PANTHER" id="PTHR14226:SF29">
    <property type="entry name" value="NEUROPATHY TARGET ESTERASE SWS"/>
    <property type="match status" value="1"/>
</dbReference>
<keyword evidence="5" id="KW-0732">Signal</keyword>
<dbReference type="GO" id="GO:0016042">
    <property type="term" value="P:lipid catabolic process"/>
    <property type="evidence" value="ECO:0007669"/>
    <property type="project" value="UniProtKB-UniRule"/>
</dbReference>
<organism evidence="7 8">
    <name type="scientific">Woeseia oceani</name>
    <dbReference type="NCBI Taxonomy" id="1548547"/>
    <lineage>
        <taxon>Bacteria</taxon>
        <taxon>Pseudomonadati</taxon>
        <taxon>Pseudomonadota</taxon>
        <taxon>Gammaproteobacteria</taxon>
        <taxon>Woeseiales</taxon>
        <taxon>Woeseiaceae</taxon>
        <taxon>Woeseia</taxon>
    </lineage>
</organism>
<dbReference type="Gene3D" id="3.10.20.310">
    <property type="entry name" value="membrane protein fhac"/>
    <property type="match status" value="1"/>
</dbReference>
<keyword evidence="1 4" id="KW-0378">Hydrolase</keyword>
<evidence type="ECO:0000259" key="6">
    <source>
        <dbReference type="PROSITE" id="PS51635"/>
    </source>
</evidence>
<evidence type="ECO:0000256" key="1">
    <source>
        <dbReference type="ARBA" id="ARBA00022801"/>
    </source>
</evidence>
<gene>
    <name evidence="7" type="ORF">BA177_04370</name>
</gene>
<feature type="active site" description="Proton acceptor" evidence="4">
    <location>
        <position position="212"/>
    </location>
</feature>
<feature type="chain" id="PRO_5008260091" description="PNPLA domain-containing protein" evidence="5">
    <location>
        <begin position="20"/>
        <end position="731"/>
    </location>
</feature>
<dbReference type="Gene3D" id="3.40.1090.10">
    <property type="entry name" value="Cytosolic phospholipase A2 catalytic domain"/>
    <property type="match status" value="2"/>
</dbReference>
<dbReference type="InterPro" id="IPR002641">
    <property type="entry name" value="PNPLA_dom"/>
</dbReference>
<dbReference type="InterPro" id="IPR016035">
    <property type="entry name" value="Acyl_Trfase/lysoPLipase"/>
</dbReference>
<accession>A0A193LDG5</accession>
<feature type="short sequence motif" description="DGA/G" evidence="4">
    <location>
        <begin position="212"/>
        <end position="214"/>
    </location>
</feature>
<feature type="short sequence motif" description="GXGXXG" evidence="4">
    <location>
        <begin position="37"/>
        <end position="42"/>
    </location>
</feature>
<proteinExistence type="predicted"/>
<dbReference type="PROSITE" id="PS51635">
    <property type="entry name" value="PNPLA"/>
    <property type="match status" value="1"/>
</dbReference>
<feature type="signal peptide" evidence="5">
    <location>
        <begin position="1"/>
        <end position="19"/>
    </location>
</feature>
<feature type="domain" description="PNPLA" evidence="6">
    <location>
        <begin position="33"/>
        <end position="225"/>
    </location>
</feature>
<dbReference type="KEGG" id="woc:BA177_04370"/>
<evidence type="ECO:0000313" key="8">
    <source>
        <dbReference type="Proteomes" id="UP000092695"/>
    </source>
</evidence>
<evidence type="ECO:0000256" key="4">
    <source>
        <dbReference type="PROSITE-ProRule" id="PRU01161"/>
    </source>
</evidence>
<dbReference type="SUPFAM" id="SSF52151">
    <property type="entry name" value="FabD/lysophospholipase-like"/>
    <property type="match status" value="1"/>
</dbReference>
<keyword evidence="3 4" id="KW-0443">Lipid metabolism</keyword>
<keyword evidence="8" id="KW-1185">Reference proteome</keyword>
<dbReference type="InterPro" id="IPR050301">
    <property type="entry name" value="NTE"/>
</dbReference>
<evidence type="ECO:0000256" key="3">
    <source>
        <dbReference type="ARBA" id="ARBA00023098"/>
    </source>
</evidence>
<evidence type="ECO:0000256" key="2">
    <source>
        <dbReference type="ARBA" id="ARBA00022963"/>
    </source>
</evidence>